<name>A0ABN8IVV8_9NEOP</name>
<feature type="non-terminal residue" evidence="1">
    <location>
        <position position="1"/>
    </location>
</feature>
<protein>
    <submittedName>
        <fullName evidence="1">Uncharacterized protein</fullName>
    </submittedName>
</protein>
<gene>
    <name evidence="1" type="ORF">IPOD504_LOCUS14068</name>
</gene>
<sequence length="126" mass="13605">MCRPHKGENNLGASSRWDVNLIPFTYCFYVLRSFSVVAAIRAATPPHGAASSQVAAVTHGQAARRRPARTGELSKAPVACNAGERVSDLRGSNERLCGALCRTPSPSPLHPRWAPSRVQQFAIELP</sequence>
<proteinExistence type="predicted"/>
<organism evidence="1 2">
    <name type="scientific">Iphiclides podalirius</name>
    <name type="common">scarce swallowtail</name>
    <dbReference type="NCBI Taxonomy" id="110791"/>
    <lineage>
        <taxon>Eukaryota</taxon>
        <taxon>Metazoa</taxon>
        <taxon>Ecdysozoa</taxon>
        <taxon>Arthropoda</taxon>
        <taxon>Hexapoda</taxon>
        <taxon>Insecta</taxon>
        <taxon>Pterygota</taxon>
        <taxon>Neoptera</taxon>
        <taxon>Endopterygota</taxon>
        <taxon>Lepidoptera</taxon>
        <taxon>Glossata</taxon>
        <taxon>Ditrysia</taxon>
        <taxon>Papilionoidea</taxon>
        <taxon>Papilionidae</taxon>
        <taxon>Papilioninae</taxon>
        <taxon>Iphiclides</taxon>
    </lineage>
</organism>
<dbReference type="EMBL" id="OW152817">
    <property type="protein sequence ID" value="CAH2068137.1"/>
    <property type="molecule type" value="Genomic_DNA"/>
</dbReference>
<evidence type="ECO:0000313" key="2">
    <source>
        <dbReference type="Proteomes" id="UP000837857"/>
    </source>
</evidence>
<evidence type="ECO:0000313" key="1">
    <source>
        <dbReference type="EMBL" id="CAH2068137.1"/>
    </source>
</evidence>
<dbReference type="Proteomes" id="UP000837857">
    <property type="component" value="Chromosome 5"/>
</dbReference>
<accession>A0ABN8IVV8</accession>
<keyword evidence="2" id="KW-1185">Reference proteome</keyword>
<reference evidence="1" key="1">
    <citation type="submission" date="2022-03" db="EMBL/GenBank/DDBJ databases">
        <authorList>
            <person name="Martin H S."/>
        </authorList>
    </citation>
    <scope>NUCLEOTIDE SEQUENCE</scope>
</reference>